<proteinExistence type="predicted"/>
<dbReference type="RefSeq" id="WP_101779759.1">
    <property type="nucleotide sequence ID" value="NZ_NBUC01000067.1"/>
</dbReference>
<protein>
    <recommendedName>
        <fullName evidence="1">HNH domain-containing protein</fullName>
    </recommendedName>
</protein>
<sequence>MPTKTPRICSCGRVVPAGQRCVCAVARKAASDADRPTASQRGYDADWRAARAKHLARFPSCVECGDPATLVDHIETIRKAPHRRLDPTNFASMCSTCHGKKTARFDGSFGRTVR</sequence>
<evidence type="ECO:0000313" key="3">
    <source>
        <dbReference type="Proteomes" id="UP001190825"/>
    </source>
</evidence>
<comment type="caution">
    <text evidence="2">The sequence shown here is derived from an EMBL/GenBank/DDBJ whole genome shotgun (WGS) entry which is preliminary data.</text>
</comment>
<dbReference type="Pfam" id="PF01844">
    <property type="entry name" value="HNH"/>
    <property type="match status" value="1"/>
</dbReference>
<accession>A0ABX4TNA1</accession>
<name>A0ABX4TNA1_9HYPH</name>
<feature type="domain" description="HNH" evidence="1">
    <location>
        <begin position="61"/>
        <end position="104"/>
    </location>
</feature>
<evidence type="ECO:0000313" key="2">
    <source>
        <dbReference type="EMBL" id="PLU03821.1"/>
    </source>
</evidence>
<dbReference type="Proteomes" id="UP001190825">
    <property type="component" value="Unassembled WGS sequence"/>
</dbReference>
<dbReference type="InterPro" id="IPR002711">
    <property type="entry name" value="HNH"/>
</dbReference>
<keyword evidence="3" id="KW-1185">Reference proteome</keyword>
<dbReference type="EMBL" id="NBUC01000067">
    <property type="protein sequence ID" value="PLU03821.1"/>
    <property type="molecule type" value="Genomic_DNA"/>
</dbReference>
<evidence type="ECO:0000259" key="1">
    <source>
        <dbReference type="Pfam" id="PF01844"/>
    </source>
</evidence>
<reference evidence="2 3" key="1">
    <citation type="journal article" date="2018" name="FEMS Microbiol. Ecol.">
        <title>Co-invading symbiotic mutualists of Medicago polymorpha retain high ancestral diversity and contain diverse accessory genomes.</title>
        <authorList>
            <person name="Porter S.S."/>
            <person name="Faber-Hammond J.J."/>
            <person name="Friesen M.L."/>
        </authorList>
    </citation>
    <scope>NUCLEOTIDE SEQUENCE [LARGE SCALE GENOMIC DNA]</scope>
    <source>
        <strain evidence="2 3">Str16</strain>
    </source>
</reference>
<organism evidence="2 3">
    <name type="scientific">Sinorhizobium medicae</name>
    <dbReference type="NCBI Taxonomy" id="110321"/>
    <lineage>
        <taxon>Bacteria</taxon>
        <taxon>Pseudomonadati</taxon>
        <taxon>Pseudomonadota</taxon>
        <taxon>Alphaproteobacteria</taxon>
        <taxon>Hyphomicrobiales</taxon>
        <taxon>Rhizobiaceae</taxon>
        <taxon>Sinorhizobium/Ensifer group</taxon>
        <taxon>Sinorhizobium</taxon>
    </lineage>
</organism>
<gene>
    <name evidence="2" type="ORF">BMJ33_13030</name>
</gene>
<dbReference type="Gene3D" id="1.10.30.50">
    <property type="match status" value="1"/>
</dbReference>